<reference evidence="1 2" key="1">
    <citation type="journal article" date="2019" name="Commun. Biol.">
        <title>The bagworm genome reveals a unique fibroin gene that provides high tensile strength.</title>
        <authorList>
            <person name="Kono N."/>
            <person name="Nakamura H."/>
            <person name="Ohtoshi R."/>
            <person name="Tomita M."/>
            <person name="Numata K."/>
            <person name="Arakawa K."/>
        </authorList>
    </citation>
    <scope>NUCLEOTIDE SEQUENCE [LARGE SCALE GENOMIC DNA]</scope>
</reference>
<protein>
    <submittedName>
        <fullName evidence="1">Uncharacterized protein</fullName>
    </submittedName>
</protein>
<evidence type="ECO:0000313" key="2">
    <source>
        <dbReference type="Proteomes" id="UP000299102"/>
    </source>
</evidence>
<gene>
    <name evidence="1" type="ORF">EVAR_67851_1</name>
</gene>
<dbReference type="AlphaFoldDB" id="A0A4C1SFL7"/>
<accession>A0A4C1SFL7</accession>
<dbReference type="EMBL" id="BGZK01003393">
    <property type="protein sequence ID" value="GBP00804.1"/>
    <property type="molecule type" value="Genomic_DNA"/>
</dbReference>
<dbReference type="Proteomes" id="UP000299102">
    <property type="component" value="Unassembled WGS sequence"/>
</dbReference>
<comment type="caution">
    <text evidence="1">The sequence shown here is derived from an EMBL/GenBank/DDBJ whole genome shotgun (WGS) entry which is preliminary data.</text>
</comment>
<sequence>MGVLVNELPTEFDLNQTLCISGSTLSHRSWTVSPRQQPFLQPALHGGRNTYGSRALGDIYWGDVHTMHPFPKQLTTLSTTHTSVCVCVCACVLEGNRKSGKVER</sequence>
<name>A0A4C1SFL7_EUMVA</name>
<proteinExistence type="predicted"/>
<evidence type="ECO:0000313" key="1">
    <source>
        <dbReference type="EMBL" id="GBP00804.1"/>
    </source>
</evidence>
<keyword evidence="2" id="KW-1185">Reference proteome</keyword>
<organism evidence="1 2">
    <name type="scientific">Eumeta variegata</name>
    <name type="common">Bagworm moth</name>
    <name type="synonym">Eumeta japonica</name>
    <dbReference type="NCBI Taxonomy" id="151549"/>
    <lineage>
        <taxon>Eukaryota</taxon>
        <taxon>Metazoa</taxon>
        <taxon>Ecdysozoa</taxon>
        <taxon>Arthropoda</taxon>
        <taxon>Hexapoda</taxon>
        <taxon>Insecta</taxon>
        <taxon>Pterygota</taxon>
        <taxon>Neoptera</taxon>
        <taxon>Endopterygota</taxon>
        <taxon>Lepidoptera</taxon>
        <taxon>Glossata</taxon>
        <taxon>Ditrysia</taxon>
        <taxon>Tineoidea</taxon>
        <taxon>Psychidae</taxon>
        <taxon>Oiketicinae</taxon>
        <taxon>Eumeta</taxon>
    </lineage>
</organism>